<dbReference type="Proteomes" id="UP001227268">
    <property type="component" value="Unassembled WGS sequence"/>
</dbReference>
<protein>
    <submittedName>
        <fullName evidence="1">Uncharacterized protein</fullName>
    </submittedName>
</protein>
<accession>A0ACC2VPP3</accession>
<gene>
    <name evidence="1" type="ORF">QFC21_003292</name>
</gene>
<reference evidence="1" key="1">
    <citation type="submission" date="2023-04" db="EMBL/GenBank/DDBJ databases">
        <title>Draft Genome sequencing of Naganishia species isolated from polar environments using Oxford Nanopore Technology.</title>
        <authorList>
            <person name="Leo P."/>
            <person name="Venkateswaran K."/>
        </authorList>
    </citation>
    <scope>NUCLEOTIDE SEQUENCE</scope>
    <source>
        <strain evidence="1">MNA-CCFEE 5423</strain>
    </source>
</reference>
<dbReference type="EMBL" id="JASBWT010000010">
    <property type="protein sequence ID" value="KAJ9101074.1"/>
    <property type="molecule type" value="Genomic_DNA"/>
</dbReference>
<proteinExistence type="predicted"/>
<comment type="caution">
    <text evidence="1">The sequence shown here is derived from an EMBL/GenBank/DDBJ whole genome shotgun (WGS) entry which is preliminary data.</text>
</comment>
<evidence type="ECO:0000313" key="2">
    <source>
        <dbReference type="Proteomes" id="UP001227268"/>
    </source>
</evidence>
<organism evidence="1 2">
    <name type="scientific">Naganishia friedmannii</name>
    <dbReference type="NCBI Taxonomy" id="89922"/>
    <lineage>
        <taxon>Eukaryota</taxon>
        <taxon>Fungi</taxon>
        <taxon>Dikarya</taxon>
        <taxon>Basidiomycota</taxon>
        <taxon>Agaricomycotina</taxon>
        <taxon>Tremellomycetes</taxon>
        <taxon>Filobasidiales</taxon>
        <taxon>Filobasidiaceae</taxon>
        <taxon>Naganishia</taxon>
    </lineage>
</organism>
<evidence type="ECO:0000313" key="1">
    <source>
        <dbReference type="EMBL" id="KAJ9101074.1"/>
    </source>
</evidence>
<keyword evidence="2" id="KW-1185">Reference proteome</keyword>
<name>A0ACC2VPP3_9TREE</name>
<sequence>MSATLSDTELGHYEILADFKLGFAPIRVFKLRSKVTGMRVVVADYRAPVINAYAVLATETFDDKGLPHTLEHLTFMGSKSYPYKGALDLLASRAGADSLSAWTAIDHTAYTISSAGPEGFMNMLPVYLEHILYPTLTKEGFLSEIYHVDGNGEEGGVVFCEMQGIEQSSGRVLMRYANRETNPPGSGYRSVTGGLLNDIRQLTIEQIREFHKHNYKPWNLCLHVDGSVPLGQLLQVLNKVVDPMIVKNAGGPSETSPPENWQRPWLEPVPTAGPVIEKESKHTVRFMSDDETVGAAMMVWKGPAIENHMAKTALKILTTYLNDSETAPFSQQLMEIKNPACTSIEFSIEDGAMNCVIDCVIEGIPHCVAQGTNSRLYHIESEVKAVFEDVVPTGIDMRKMQTVILKQSRMLLKRAEDDITDLLVSLTFDDFLYSSNDAELAARMDIHARYKTLLSWTNEQWIDLLDTYFIANPCAVIIGEPSASLANQVDEEGKVWVQTVKARLGEKGLQQKADELAAAEKANHRDIPADSLTNFPVSDASKIEWVSVESGINSAFLKCEPAAGRVQAYLDADLTNLPYLVHFSHIESNFVTIRAMLDTSIIPEECRPIGVIIGKLIQKVPDCYRDPEGLVGSTLNSLVQDETKSSAAAVELWNRASFLPRLQKEMQNNPSAITDKLSRIRDLLVDPSGVRLSVAGNILGLPEPRSAWTNNFLQSPDRVRKISIQDGTFDLASSDSLSGAHPFCTASCDQAVIVPMGSIEGSHAVVYSRGPQGWTHPDLPACVVTSAILQATESYFWKGVRGAGLAYHTYMTINAEFGSIVFNVLRSPNCVKAVVAAGNIVRGLVDGSVVLDVNILDAARSSLAYTYAKKECNVSAAASASHTGFPFLLPLNPLCLCILQAMTVMVNEVFKGVPAKANANFLASLSLVTIDHVKAAVIKYFAPLFDPASSIMAVTCASGLVPRIQKDLEDNGYHVQIKEMPKAVEQED</sequence>